<feature type="region of interest" description="Disordered" evidence="1">
    <location>
        <begin position="151"/>
        <end position="172"/>
    </location>
</feature>
<comment type="caution">
    <text evidence="2">The sequence shown here is derived from an EMBL/GenBank/DDBJ whole genome shotgun (WGS) entry which is preliminary data.</text>
</comment>
<evidence type="ECO:0000313" key="3">
    <source>
        <dbReference type="Proteomes" id="UP000683360"/>
    </source>
</evidence>
<sequence length="172" mass="18143">MVSSQRRLQQDYTLRETGVCGQSTPQFDNTPRGERPPHPAEVPNPGLPHKGIGYSATCDACTNQGCSITRSGLEVSGRGLRGFGDPHQQTGNNPTPHHWAGCPLSDGGSMYFSTVPVNSPGSLIDWGVQAAIMGKLGDRAEVFRGMFRLQGPRAATGSPSGKLGQAEGGKIL</sequence>
<name>A0A8S3Q1I1_MYTED</name>
<feature type="region of interest" description="Disordered" evidence="1">
    <location>
        <begin position="1"/>
        <end position="48"/>
    </location>
</feature>
<organism evidence="2 3">
    <name type="scientific">Mytilus edulis</name>
    <name type="common">Blue mussel</name>
    <dbReference type="NCBI Taxonomy" id="6550"/>
    <lineage>
        <taxon>Eukaryota</taxon>
        <taxon>Metazoa</taxon>
        <taxon>Spiralia</taxon>
        <taxon>Lophotrochozoa</taxon>
        <taxon>Mollusca</taxon>
        <taxon>Bivalvia</taxon>
        <taxon>Autobranchia</taxon>
        <taxon>Pteriomorphia</taxon>
        <taxon>Mytilida</taxon>
        <taxon>Mytiloidea</taxon>
        <taxon>Mytilidae</taxon>
        <taxon>Mytilinae</taxon>
        <taxon>Mytilus</taxon>
    </lineage>
</organism>
<accession>A0A8S3Q1I1</accession>
<proteinExistence type="predicted"/>
<evidence type="ECO:0000256" key="1">
    <source>
        <dbReference type="SAM" id="MobiDB-lite"/>
    </source>
</evidence>
<keyword evidence="3" id="KW-1185">Reference proteome</keyword>
<gene>
    <name evidence="2" type="ORF">MEDL_3411</name>
</gene>
<dbReference type="AlphaFoldDB" id="A0A8S3Q1I1"/>
<protein>
    <submittedName>
        <fullName evidence="2">Uncharacterized protein</fullName>
    </submittedName>
</protein>
<evidence type="ECO:0000313" key="2">
    <source>
        <dbReference type="EMBL" id="CAG2187946.1"/>
    </source>
</evidence>
<dbReference type="Proteomes" id="UP000683360">
    <property type="component" value="Unassembled WGS sequence"/>
</dbReference>
<reference evidence="2" key="1">
    <citation type="submission" date="2021-03" db="EMBL/GenBank/DDBJ databases">
        <authorList>
            <person name="Bekaert M."/>
        </authorList>
    </citation>
    <scope>NUCLEOTIDE SEQUENCE</scope>
</reference>
<dbReference type="EMBL" id="CAJPWZ010000192">
    <property type="protein sequence ID" value="CAG2187946.1"/>
    <property type="molecule type" value="Genomic_DNA"/>
</dbReference>
<feature type="compositionally biased region" description="Polar residues" evidence="1">
    <location>
        <begin position="1"/>
        <end position="12"/>
    </location>
</feature>
<feature type="compositionally biased region" description="Polar residues" evidence="1">
    <location>
        <begin position="20"/>
        <end position="29"/>
    </location>
</feature>